<comment type="caution">
    <text evidence="1">The sequence shown here is derived from an EMBL/GenBank/DDBJ whole genome shotgun (WGS) entry which is preliminary data.</text>
</comment>
<keyword evidence="2" id="KW-1185">Reference proteome</keyword>
<reference evidence="1" key="2">
    <citation type="submission" date="2021-10" db="EMBL/GenBank/DDBJ databases">
        <title>Phylogenomics reveals ancestral predisposition of the termite-cultivated fungus Termitomyces towards a domesticated lifestyle.</title>
        <authorList>
            <person name="Auxier B."/>
            <person name="Grum-Grzhimaylo A."/>
            <person name="Cardenas M.E."/>
            <person name="Lodge J.D."/>
            <person name="Laessoe T."/>
            <person name="Pedersen O."/>
            <person name="Smith M.E."/>
            <person name="Kuyper T.W."/>
            <person name="Franco-Molano E.A."/>
            <person name="Baroni T.J."/>
            <person name="Aanen D.K."/>
        </authorList>
    </citation>
    <scope>NUCLEOTIDE SEQUENCE</scope>
    <source>
        <strain evidence="1">D49</strain>
    </source>
</reference>
<sequence>SHQLDDPIMISGSEAYCSDTSPRTVVVPKIQPGVQAGTSFRRDAALNGAFFEPLWWTEASG</sequence>
<evidence type="ECO:0000313" key="2">
    <source>
        <dbReference type="Proteomes" id="UP000717328"/>
    </source>
</evidence>
<proteinExistence type="predicted"/>
<protein>
    <submittedName>
        <fullName evidence="1">Uncharacterized protein</fullName>
    </submittedName>
</protein>
<dbReference type="Proteomes" id="UP000717328">
    <property type="component" value="Unassembled WGS sequence"/>
</dbReference>
<accession>A0A9P7FNX6</accession>
<dbReference type="EMBL" id="JABCKI010007687">
    <property type="protein sequence ID" value="KAG5633483.1"/>
    <property type="molecule type" value="Genomic_DNA"/>
</dbReference>
<name>A0A9P7FNX6_9AGAR</name>
<gene>
    <name evidence="1" type="ORF">H0H81_007392</name>
</gene>
<reference evidence="1" key="1">
    <citation type="submission" date="2021-02" db="EMBL/GenBank/DDBJ databases">
        <authorList>
            <person name="Nieuwenhuis M."/>
            <person name="Van De Peppel L.J.J."/>
        </authorList>
    </citation>
    <scope>NUCLEOTIDE SEQUENCE</scope>
    <source>
        <strain evidence="1">D49</strain>
    </source>
</reference>
<feature type="non-terminal residue" evidence="1">
    <location>
        <position position="1"/>
    </location>
</feature>
<dbReference type="AlphaFoldDB" id="A0A9P7FNX6"/>
<organism evidence="1 2">
    <name type="scientific">Sphagnurus paluster</name>
    <dbReference type="NCBI Taxonomy" id="117069"/>
    <lineage>
        <taxon>Eukaryota</taxon>
        <taxon>Fungi</taxon>
        <taxon>Dikarya</taxon>
        <taxon>Basidiomycota</taxon>
        <taxon>Agaricomycotina</taxon>
        <taxon>Agaricomycetes</taxon>
        <taxon>Agaricomycetidae</taxon>
        <taxon>Agaricales</taxon>
        <taxon>Tricholomatineae</taxon>
        <taxon>Lyophyllaceae</taxon>
        <taxon>Sphagnurus</taxon>
    </lineage>
</organism>
<feature type="non-terminal residue" evidence="1">
    <location>
        <position position="61"/>
    </location>
</feature>
<evidence type="ECO:0000313" key="1">
    <source>
        <dbReference type="EMBL" id="KAG5633483.1"/>
    </source>
</evidence>